<sequence length="316" mass="36115">MDVLAFFDLEMKENVAVQDDVACELGDDFQSPFPMPSKIYRKSHSDPEHSSMDLIDEIKRMPSKIYKKSNFDPEPSSMDLIGEIKRISDSQKVLKEDFQMIKDEIQKMNIFIVESNSKLVNTIDLLSKKVDSLTTAERLSHLWLGDHICGLASAREGPHLRNWAGLAGASSVVWGLLLRKRGRICDSWAPPLGAHLRWIGRFCVWRPQVPRRMCEKVTAEAHYGDLSGTAKVAKRTASAESQMRQYDYRCGCGQLSDFRRRGIMIANAFGDHRCHAACAREWPQKRIMGICQGPQKRLRGPHLRKDGRRYGWWPVK</sequence>
<dbReference type="RefSeq" id="XP_009786642.1">
    <property type="nucleotide sequence ID" value="XM_009788340.1"/>
</dbReference>
<organism evidence="1 2">
    <name type="scientific">Nicotiana sylvestris</name>
    <name type="common">Wood tobacco</name>
    <name type="synonym">South American tobacco</name>
    <dbReference type="NCBI Taxonomy" id="4096"/>
    <lineage>
        <taxon>Eukaryota</taxon>
        <taxon>Viridiplantae</taxon>
        <taxon>Streptophyta</taxon>
        <taxon>Embryophyta</taxon>
        <taxon>Tracheophyta</taxon>
        <taxon>Spermatophyta</taxon>
        <taxon>Magnoliopsida</taxon>
        <taxon>eudicotyledons</taxon>
        <taxon>Gunneridae</taxon>
        <taxon>Pentapetalae</taxon>
        <taxon>asterids</taxon>
        <taxon>lamiids</taxon>
        <taxon>Solanales</taxon>
        <taxon>Solanaceae</taxon>
        <taxon>Nicotianoideae</taxon>
        <taxon>Nicotianeae</taxon>
        <taxon>Nicotiana</taxon>
    </lineage>
</organism>
<keyword evidence="1" id="KW-1185">Reference proteome</keyword>
<dbReference type="Proteomes" id="UP000189701">
    <property type="component" value="Unplaced"/>
</dbReference>
<accession>A0A1U7X3D7</accession>
<reference evidence="1" key="1">
    <citation type="journal article" date="2013" name="Genome Biol.">
        <title>Reference genomes and transcriptomes of Nicotiana sylvestris and Nicotiana tomentosiformis.</title>
        <authorList>
            <person name="Sierro N."/>
            <person name="Battey J.N."/>
            <person name="Ouadi S."/>
            <person name="Bovet L."/>
            <person name="Goepfert S."/>
            <person name="Bakaher N."/>
            <person name="Peitsch M.C."/>
            <person name="Ivanov N.V."/>
        </authorList>
    </citation>
    <scope>NUCLEOTIDE SEQUENCE [LARGE SCALE GENOMIC DNA]</scope>
</reference>
<evidence type="ECO:0000313" key="1">
    <source>
        <dbReference type="Proteomes" id="UP000189701"/>
    </source>
</evidence>
<evidence type="ECO:0000313" key="2">
    <source>
        <dbReference type="RefSeq" id="XP_009786642.1"/>
    </source>
</evidence>
<name>A0A1U7X3D7_NICSY</name>
<proteinExistence type="predicted"/>
<protein>
    <submittedName>
        <fullName evidence="2">Uncharacterized protein LOC104234724</fullName>
    </submittedName>
</protein>
<dbReference type="AlphaFoldDB" id="A0A1U7X3D7"/>
<gene>
    <name evidence="2" type="primary">LOC104234724</name>
</gene>
<reference evidence="2" key="2">
    <citation type="submission" date="2025-08" db="UniProtKB">
        <authorList>
            <consortium name="RefSeq"/>
        </authorList>
    </citation>
    <scope>IDENTIFICATION</scope>
    <source>
        <tissue evidence="2">Leaf</tissue>
    </source>
</reference>